<sequence length="2175" mass="225119">MQAVVCAEGGNGCKGGWVGQAYRYAATSGLVPSAAWAAMTGNAYVESQYCPSRRLSDYMSHVAVADPAAAAAGGDSSSSSSGTIKIAGWETAPRTAMALMKVLANQPAVALVHASPDWAAYHGGLYTGDCSAAADDANHAVVVVGYTSNAWIVKNSWGTGWGAGGFMLLPRAGNNTNKCGVLNSVTYPVLDKVSPERRGELLRQGFCRAAGKVSLADAAAGNVSLAALAVRFGVPLNEMIRVNSHVQVGVDTPLELMTNYYIPPCTKEVPPQPVPKASCGTTYRIDAATDGDSGAALRMLNAFEGAGDAGRAAQAQHVEQLRARRRAAARQELAAFEEAQRLRRRQLQQEAQGNGMGTEELFAAAGEAVDFGHDSRRLLQSEARNAGSDSSAEPLPATAWQHWREDYGVLTTDISRHRFPRGMNTSDYSAVDATRLLLLREAFPVLLSPDGQPIAAAARYGAGRVLVLGQREMWREFYQPTDPTETGQVAQQLLVNGFGWLAGYGRPAATHDGINATCYASGFAESVDEVFAALNSLAADGPGISDREIQYEGFPIDVLSAGVQETGRPYLQVLVLTTSQVLAVYLQDAIRKYVAAGGGLLMVHSSRDVVDLPNPQFAAGETFADFYSCNDLLGDMGILITPVPVEEAPLWRPPLPVPHPAPPSYLLLNAEAAVGQLQRYYGGQLARGELSVEDFRAAVATMEYAKSALKPVAGLFPRLFNAIAAVRGPPPPPQTPPSPPPPSPPPQGDEFTGVTRLGPVYTSWLRSYTLEAISDYLDSYDVVCPRGSHVTGFKGRAWSTFDPAPWGATAGGMLVTEFALVCSNGKVLPIGYPTAPAKYDRYTDDPPYDNQDGRIPTGFEDTNGDGLADPGSGNSDDVAPSFGVDWSEQSCPGGYDSLRVRPHGGDTVNFAKPLQMFFRCRDTAAFTTYTAGVGILELNSEYIYDYDPATWYMTSLRNPDRGTLHLAELQLRAQLEDMPGVASCPPGQALAGLKGSLYVPHVTDLFDPEPYDQFLAPTGPLINPGYTVVLSIQDAYCRPVGDAAAGLPTPQPSPPRPPLSIPAPNGTAYLTSATAAGLKFGAGAAGGAAAFVDTVLTCGSGSIITGIVAAQEGPTDINYLGVRCSDGSSQDVGSYHPSAESSGYVVDNPCLLGFDAVKTIGGRGVSFYDGSLGAGLGGFAVHCGSPVNEDGGGEAGSAWTRLGSAVLAGVNVLLPAKGSSSSSSSSGGSSLYALTEASINAPGAVCPPGQRIAALRVQAVPLTAGAAAAGAGSAPGQAPLSIAAVHFYCGELPGPPKDRSFLDIATRYGITLSDLYGANPTLDRTKPVVAYNGTVIAVPQLCGAPPTQPPVTTIASGCPLWWPLPNITVTGAETCGDVARSFLRGNLPYLNTVNNGMCPNAATTIKRGMRMCIAPPAGVIAIGHHRRHRHRALLANSANSTNGTQHSPAATAAAQQQACLASYTVSVGDSCLGVAAIHGIEVEALLNWNRGLNCSQLDAGRELCVSKRTINARVPSPPPPLLAGSVPAPPPPPPSPPSPPPRPPAPPADQWNLQPPSVPHAPPPPGASLSPPPLVTAPPPPPATTDAEPAISGGQSSFSSPPPRPPPPSPPPSPPPAPPLSPTRPPAPPRFPQFPPASPRPAAADGLELKPCAASPSPCGPLPNTCMDLPASAGSVLGYACACGPLFLASADNATCVPLRNRAVFRSTFSSSHLRGVSDTDTDYRFSSLWAIDGSGYSQDLQVTSGYFSSGRGDAQPWLSVDLGSPFYISDVVIMLRPGVGASRLGNAEVRVGLTPIRSEPADRPSLVLNRLCGGRIATAAAPLAPGQDVVSVPCGSPASPPAGQWVTLQNFHPAGELLQVAEVQVYVRGPVLSLGCGFPGGPDCAGDEELGDSGATAAPGAPPVTAGGPSSGPRVIKLTNVTKPHRLGVSALPAFASSSSGPENGPEFAFDGIGVAPTVNGSGSSSGSGSASSSSPDPEAGSGFFQSAPGDLSPFLSVDLGSPYVVSYVRLFNRADAYGDRLRNVSVWLSDVPASDAASVAALVGADNGDGESSSGGARLCAVLDWAADEGEVVQLNCTGGGSGRWVVVRKVAATAGSSPPPAGDEVLALAEVQVYGYRAAPPASPGAGKPSPPPPAAQQAVRQPPVSRRQWRSTRPPRRPPPAPKRQRIPLSG</sequence>
<keyword evidence="5" id="KW-1185">Reference proteome</keyword>
<dbReference type="Proteomes" id="UP000650467">
    <property type="component" value="Unassembled WGS sequence"/>
</dbReference>
<dbReference type="SUPFAM" id="SSF54106">
    <property type="entry name" value="LysM domain"/>
    <property type="match status" value="1"/>
</dbReference>
<feature type="compositionally biased region" description="Pro residues" evidence="2">
    <location>
        <begin position="728"/>
        <end position="747"/>
    </location>
</feature>
<feature type="compositionally biased region" description="Pro residues" evidence="2">
    <location>
        <begin position="1049"/>
        <end position="1061"/>
    </location>
</feature>
<feature type="compositionally biased region" description="Pro residues" evidence="2">
    <location>
        <begin position="1515"/>
        <end position="1547"/>
    </location>
</feature>
<dbReference type="SMART" id="SM00645">
    <property type="entry name" value="Pept_C1"/>
    <property type="match status" value="1"/>
</dbReference>
<feature type="region of interest" description="Disordered" evidence="2">
    <location>
        <begin position="1043"/>
        <end position="1063"/>
    </location>
</feature>
<evidence type="ECO:0000313" key="4">
    <source>
        <dbReference type="EMBL" id="KAG2433259.1"/>
    </source>
</evidence>
<evidence type="ECO:0000256" key="2">
    <source>
        <dbReference type="SAM" id="MobiDB-lite"/>
    </source>
</evidence>
<feature type="compositionally biased region" description="Low complexity" evidence="2">
    <location>
        <begin position="1894"/>
        <end position="1914"/>
    </location>
</feature>
<feature type="compositionally biased region" description="Basic residues" evidence="2">
    <location>
        <begin position="2151"/>
        <end position="2160"/>
    </location>
</feature>
<dbReference type="SUPFAM" id="SSF54001">
    <property type="entry name" value="Cysteine proteinases"/>
    <property type="match status" value="1"/>
</dbReference>
<dbReference type="FunFam" id="2.60.120.260:FF:000163">
    <property type="entry name" value="Predicted protein"/>
    <property type="match status" value="1"/>
</dbReference>
<accession>A0A835W163</accession>
<dbReference type="PANTHER" id="PTHR48125">
    <property type="entry name" value="LP07818P1"/>
    <property type="match status" value="1"/>
</dbReference>
<feature type="compositionally biased region" description="Low complexity" evidence="2">
    <location>
        <begin position="2139"/>
        <end position="2150"/>
    </location>
</feature>
<dbReference type="Pfam" id="PF01476">
    <property type="entry name" value="LysM"/>
    <property type="match status" value="1"/>
</dbReference>
<dbReference type="EMBL" id="JAEHOC010000019">
    <property type="protein sequence ID" value="KAG2433259.1"/>
    <property type="molecule type" value="Genomic_DNA"/>
</dbReference>
<dbReference type="Gene3D" id="2.60.120.260">
    <property type="entry name" value="Galactose-binding domain-like"/>
    <property type="match status" value="2"/>
</dbReference>
<dbReference type="InterPro" id="IPR036779">
    <property type="entry name" value="LysM_dom_sf"/>
</dbReference>
<dbReference type="GO" id="GO:0008234">
    <property type="term" value="F:cysteine-type peptidase activity"/>
    <property type="evidence" value="ECO:0007669"/>
    <property type="project" value="InterPro"/>
</dbReference>
<dbReference type="OrthoDB" id="550804at2759"/>
<feature type="compositionally biased region" description="Pro residues" evidence="2">
    <location>
        <begin position="1600"/>
        <end position="1639"/>
    </location>
</feature>
<dbReference type="Gene3D" id="3.10.350.10">
    <property type="entry name" value="LysM domain"/>
    <property type="match status" value="1"/>
</dbReference>
<dbReference type="SUPFAM" id="SSF52317">
    <property type="entry name" value="Class I glutamine amidotransferase-like"/>
    <property type="match status" value="1"/>
</dbReference>
<dbReference type="CDD" id="cd00118">
    <property type="entry name" value="LysM"/>
    <property type="match status" value="1"/>
</dbReference>
<feature type="region of interest" description="Disordered" evidence="2">
    <location>
        <begin position="1960"/>
        <end position="1987"/>
    </location>
</feature>
<feature type="compositionally biased region" description="Low complexity" evidence="2">
    <location>
        <begin position="2122"/>
        <end position="2131"/>
    </location>
</feature>
<dbReference type="InterPro" id="IPR000668">
    <property type="entry name" value="Peptidase_C1A_C"/>
</dbReference>
<keyword evidence="1" id="KW-0732">Signal</keyword>
<dbReference type="Gene3D" id="3.90.70.10">
    <property type="entry name" value="Cysteine proteinases"/>
    <property type="match status" value="1"/>
</dbReference>
<proteinExistence type="predicted"/>
<protein>
    <recommendedName>
        <fullName evidence="3">LysM domain-containing protein</fullName>
    </recommendedName>
</protein>
<name>A0A835W163_CHLIN</name>
<dbReference type="SMART" id="SM00257">
    <property type="entry name" value="LysM"/>
    <property type="match status" value="2"/>
</dbReference>
<feature type="region of interest" description="Disordered" evidence="2">
    <location>
        <begin position="845"/>
        <end position="874"/>
    </location>
</feature>
<organism evidence="4 5">
    <name type="scientific">Chlamydomonas incerta</name>
    <dbReference type="NCBI Taxonomy" id="51695"/>
    <lineage>
        <taxon>Eukaryota</taxon>
        <taxon>Viridiplantae</taxon>
        <taxon>Chlorophyta</taxon>
        <taxon>core chlorophytes</taxon>
        <taxon>Chlorophyceae</taxon>
        <taxon>CS clade</taxon>
        <taxon>Chlamydomonadales</taxon>
        <taxon>Chlamydomonadaceae</taxon>
        <taxon>Chlamydomonas</taxon>
    </lineage>
</organism>
<evidence type="ECO:0000259" key="3">
    <source>
        <dbReference type="PROSITE" id="PS51782"/>
    </source>
</evidence>
<feature type="compositionally biased region" description="Low complexity" evidence="2">
    <location>
        <begin position="1962"/>
        <end position="1984"/>
    </location>
</feature>
<dbReference type="PANTHER" id="PTHR48125:SF10">
    <property type="entry name" value="OS12G0136300 PROTEIN"/>
    <property type="match status" value="1"/>
</dbReference>
<feature type="region of interest" description="Disordered" evidence="2">
    <location>
        <begin position="726"/>
        <end position="752"/>
    </location>
</feature>
<dbReference type="InterPro" id="IPR008979">
    <property type="entry name" value="Galactose-bd-like_sf"/>
</dbReference>
<dbReference type="InterPro" id="IPR038765">
    <property type="entry name" value="Papain-like_cys_pep_sf"/>
</dbReference>
<gene>
    <name evidence="4" type="ORF">HXX76_008327</name>
</gene>
<feature type="region of interest" description="Disordered" evidence="2">
    <location>
        <begin position="2122"/>
        <end position="2175"/>
    </location>
</feature>
<feature type="compositionally biased region" description="Pro residues" evidence="2">
    <location>
        <begin position="1556"/>
        <end position="1583"/>
    </location>
</feature>
<dbReference type="Pfam" id="PF00112">
    <property type="entry name" value="Peptidase_C1"/>
    <property type="match status" value="1"/>
</dbReference>
<feature type="region of interest" description="Disordered" evidence="2">
    <location>
        <begin position="1886"/>
        <end position="1917"/>
    </location>
</feature>
<comment type="caution">
    <text evidence="4">The sequence shown here is derived from an EMBL/GenBank/DDBJ whole genome shotgun (WGS) entry which is preliminary data.</text>
</comment>
<feature type="region of interest" description="Disordered" evidence="2">
    <location>
        <begin position="1511"/>
        <end position="1644"/>
    </location>
</feature>
<dbReference type="GO" id="GO:0006508">
    <property type="term" value="P:proteolysis"/>
    <property type="evidence" value="ECO:0007669"/>
    <property type="project" value="InterPro"/>
</dbReference>
<dbReference type="SUPFAM" id="SSF49785">
    <property type="entry name" value="Galactose-binding domain-like"/>
    <property type="match status" value="2"/>
</dbReference>
<reference evidence="4" key="1">
    <citation type="journal article" date="2020" name="bioRxiv">
        <title>Comparative genomics of Chlamydomonas.</title>
        <authorList>
            <person name="Craig R.J."/>
            <person name="Hasan A.R."/>
            <person name="Ness R.W."/>
            <person name="Keightley P.D."/>
        </authorList>
    </citation>
    <scope>NUCLEOTIDE SEQUENCE</scope>
    <source>
        <strain evidence="4">SAG 7.73</strain>
    </source>
</reference>
<dbReference type="InterPro" id="IPR029062">
    <property type="entry name" value="Class_I_gatase-like"/>
</dbReference>
<dbReference type="InterPro" id="IPR018392">
    <property type="entry name" value="LysM"/>
</dbReference>
<evidence type="ECO:0000313" key="5">
    <source>
        <dbReference type="Proteomes" id="UP000650467"/>
    </source>
</evidence>
<feature type="domain" description="LysM" evidence="3">
    <location>
        <begin position="1461"/>
        <end position="1505"/>
    </location>
</feature>
<evidence type="ECO:0000256" key="1">
    <source>
        <dbReference type="ARBA" id="ARBA00022729"/>
    </source>
</evidence>
<dbReference type="PROSITE" id="PS51782">
    <property type="entry name" value="LYSM"/>
    <property type="match status" value="1"/>
</dbReference>